<evidence type="ECO:0000313" key="2">
    <source>
        <dbReference type="Proteomes" id="UP000327439"/>
    </source>
</evidence>
<protein>
    <recommendedName>
        <fullName evidence="3">RNase H type-1 domain-containing protein</fullName>
    </recommendedName>
</protein>
<proteinExistence type="predicted"/>
<reference evidence="2" key="1">
    <citation type="journal article" date="2020" name="Nat. Genet.">
        <title>Genomic diversifications of five Gossypium allopolyploid species and their impact on cotton improvement.</title>
        <authorList>
            <person name="Chen Z.J."/>
            <person name="Sreedasyam A."/>
            <person name="Ando A."/>
            <person name="Song Q."/>
            <person name="De Santiago L.M."/>
            <person name="Hulse-Kemp A.M."/>
            <person name="Ding M."/>
            <person name="Ye W."/>
            <person name="Kirkbride R.C."/>
            <person name="Jenkins J."/>
            <person name="Plott C."/>
            <person name="Lovell J."/>
            <person name="Lin Y.M."/>
            <person name="Vaughn R."/>
            <person name="Liu B."/>
            <person name="Simpson S."/>
            <person name="Scheffler B.E."/>
            <person name="Wen L."/>
            <person name="Saski C.A."/>
            <person name="Grover C.E."/>
            <person name="Hu G."/>
            <person name="Conover J.L."/>
            <person name="Carlson J.W."/>
            <person name="Shu S."/>
            <person name="Boston L.B."/>
            <person name="Williams M."/>
            <person name="Peterson D.G."/>
            <person name="McGee K."/>
            <person name="Jones D.C."/>
            <person name="Wendel J.F."/>
            <person name="Stelly D.M."/>
            <person name="Grimwood J."/>
            <person name="Schmutz J."/>
        </authorList>
    </citation>
    <scope>NUCLEOTIDE SEQUENCE [LARGE SCALE GENOMIC DNA]</scope>
    <source>
        <strain evidence="2">cv. 3-79</strain>
    </source>
</reference>
<dbReference type="EMBL" id="CM018214">
    <property type="protein sequence ID" value="KAB2048029.1"/>
    <property type="molecule type" value="Genomic_DNA"/>
</dbReference>
<dbReference type="OrthoDB" id="999700at2759"/>
<keyword evidence="2" id="KW-1185">Reference proteome</keyword>
<dbReference type="AlphaFoldDB" id="A0A5J5T286"/>
<sequence length="107" mass="12109">LWNTRNRFIHKGDLKSGSQTTAFIKNYIRELDGLSSSLPTMQVLISRWDAPTDPWVKINFDADFKKELKESCSGLVARNARSEVIFSKTVFHKNIPSTFAAEAMACL</sequence>
<dbReference type="Proteomes" id="UP000327439">
    <property type="component" value="Chromosome A13"/>
</dbReference>
<name>A0A5J5T286_GOSBA</name>
<feature type="non-terminal residue" evidence="1">
    <location>
        <position position="1"/>
    </location>
</feature>
<organism evidence="1 2">
    <name type="scientific">Gossypium barbadense</name>
    <name type="common">Sea Island cotton</name>
    <name type="synonym">Hibiscus barbadensis</name>
    <dbReference type="NCBI Taxonomy" id="3634"/>
    <lineage>
        <taxon>Eukaryota</taxon>
        <taxon>Viridiplantae</taxon>
        <taxon>Streptophyta</taxon>
        <taxon>Embryophyta</taxon>
        <taxon>Tracheophyta</taxon>
        <taxon>Spermatophyta</taxon>
        <taxon>Magnoliopsida</taxon>
        <taxon>eudicotyledons</taxon>
        <taxon>Gunneridae</taxon>
        <taxon>Pentapetalae</taxon>
        <taxon>rosids</taxon>
        <taxon>malvids</taxon>
        <taxon>Malvales</taxon>
        <taxon>Malvaceae</taxon>
        <taxon>Malvoideae</taxon>
        <taxon>Gossypium</taxon>
    </lineage>
</organism>
<evidence type="ECO:0000313" key="1">
    <source>
        <dbReference type="EMBL" id="KAB2048029.1"/>
    </source>
</evidence>
<accession>A0A5J5T286</accession>
<gene>
    <name evidence="1" type="ORF">ES319_A13G086600v1</name>
</gene>
<evidence type="ECO:0008006" key="3">
    <source>
        <dbReference type="Google" id="ProtNLM"/>
    </source>
</evidence>